<evidence type="ECO:0000313" key="2">
    <source>
        <dbReference type="EMBL" id="RAU22850.1"/>
    </source>
</evidence>
<protein>
    <recommendedName>
        <fullName evidence="4">Co-chaperone DjlA N-terminal domain-containing protein</fullName>
    </recommendedName>
</protein>
<feature type="transmembrane region" description="Helical" evidence="1">
    <location>
        <begin position="21"/>
        <end position="38"/>
    </location>
</feature>
<dbReference type="Proteomes" id="UP000251075">
    <property type="component" value="Unassembled WGS sequence"/>
</dbReference>
<evidence type="ECO:0000313" key="3">
    <source>
        <dbReference type="Proteomes" id="UP000251075"/>
    </source>
</evidence>
<dbReference type="SUPFAM" id="SSF158682">
    <property type="entry name" value="TerB-like"/>
    <property type="match status" value="1"/>
</dbReference>
<gene>
    <name evidence="2" type="ORF">CU669_05550</name>
</gene>
<keyword evidence="3" id="KW-1185">Reference proteome</keyword>
<dbReference type="InterPro" id="IPR029024">
    <property type="entry name" value="TerB-like"/>
</dbReference>
<organism evidence="2 3">
    <name type="scientific">Paramagnetospirillum kuznetsovii</name>
    <dbReference type="NCBI Taxonomy" id="2053833"/>
    <lineage>
        <taxon>Bacteria</taxon>
        <taxon>Pseudomonadati</taxon>
        <taxon>Pseudomonadota</taxon>
        <taxon>Alphaproteobacteria</taxon>
        <taxon>Rhodospirillales</taxon>
        <taxon>Magnetospirillaceae</taxon>
        <taxon>Paramagnetospirillum</taxon>
    </lineage>
</organism>
<reference evidence="2 3" key="1">
    <citation type="submission" date="2017-11" db="EMBL/GenBank/DDBJ databases">
        <title>Draft genome sequence of magnetotactic bacterium Magnetospirillum kuznetsovii LBB-42.</title>
        <authorList>
            <person name="Grouzdev D.S."/>
            <person name="Rysina M.S."/>
            <person name="Baslerov R.V."/>
            <person name="Koziaeva V."/>
        </authorList>
    </citation>
    <scope>NUCLEOTIDE SEQUENCE [LARGE SCALE GENOMIC DNA]</scope>
    <source>
        <strain evidence="2 3">LBB-42</strain>
    </source>
</reference>
<accession>A0A364P0S0</accession>
<name>A0A364P0S0_9PROT</name>
<proteinExistence type="predicted"/>
<dbReference type="EMBL" id="PGTO01000003">
    <property type="protein sequence ID" value="RAU22850.1"/>
    <property type="molecule type" value="Genomic_DNA"/>
</dbReference>
<dbReference type="CDD" id="cd07176">
    <property type="entry name" value="terB"/>
    <property type="match status" value="1"/>
</dbReference>
<evidence type="ECO:0000256" key="1">
    <source>
        <dbReference type="SAM" id="Phobius"/>
    </source>
</evidence>
<comment type="caution">
    <text evidence="2">The sequence shown here is derived from an EMBL/GenBank/DDBJ whole genome shotgun (WGS) entry which is preliminary data.</text>
</comment>
<keyword evidence="1" id="KW-0812">Transmembrane</keyword>
<dbReference type="OrthoDB" id="8448017at2"/>
<dbReference type="AlphaFoldDB" id="A0A364P0S0"/>
<keyword evidence="1" id="KW-1133">Transmembrane helix</keyword>
<sequence>MTRRLAARVKSIWANRERTPMISHHAALIYVMVMVSAADRNMTDAELRMIGEIVSFLPVFRDYDPGLLTRTTASCAEMLDADDGLDRALEAIKAALPPRLRETAYALACDVAAADREPHPEVRRLLELFRHRLDIDRLVAAAIERGAIARFALGPVHA</sequence>
<dbReference type="Gene3D" id="1.10.3680.10">
    <property type="entry name" value="TerB-like"/>
    <property type="match status" value="1"/>
</dbReference>
<evidence type="ECO:0008006" key="4">
    <source>
        <dbReference type="Google" id="ProtNLM"/>
    </source>
</evidence>
<keyword evidence="1" id="KW-0472">Membrane</keyword>